<dbReference type="PROSITE" id="PS50111">
    <property type="entry name" value="CHEMOTAXIS_TRANSDUC_2"/>
    <property type="match status" value="1"/>
</dbReference>
<dbReference type="PANTHER" id="PTHR43531">
    <property type="entry name" value="PROTEIN ICFG"/>
    <property type="match status" value="1"/>
</dbReference>
<dbReference type="SMART" id="SM00304">
    <property type="entry name" value="HAMP"/>
    <property type="match status" value="2"/>
</dbReference>
<dbReference type="SUPFAM" id="SSF158472">
    <property type="entry name" value="HAMP domain-like"/>
    <property type="match status" value="1"/>
</dbReference>
<feature type="domain" description="HAMP" evidence="7">
    <location>
        <begin position="302"/>
        <end position="354"/>
    </location>
</feature>
<sequence>MISKLRDLPLATQIIGGVTLVLLAILAGSLWFEIGAEKREMAENAERRGNAALDMLESVHVNAMLNRDQTADGDPAIATLDGTMESFSAQSKGVELWLVMAPKVIEYQKAAGEMDVEGPRDPIDEKTLSELKPQVVMGSEKLRITRPVVLGQGTAADAKCAACHTEKMGINAGEIVGAYSAAVDLAPDLANAKAEITEKLIYSGITTLIALLILTFILRATAIRPLRALARDTKALADGDIDISSNASGRRDEIGDMARALDVFREAFIRNRKLEEEAEANRRMVEADRQRTQEQAEREAQQRLTIATSGLASGLRRLASGDLAFHLEEPFAPEFEGLRQDFNASVAQLSETLILIRDSVSIIDDGTREIAAGTDELSRRTEQQAAALEQTAAAIEEINSNVKGANGLTREARDVAITANADAEQSGKIVTDAENAMQRIEDSSKTISNIIGVIDEIAFQTNLLALNAGVEAARAGEAGKGFAVVAQEVRELAQRSANAAKEIKGLIDRSSTEVGNGVRLVRDAGAALNMIGSHIATIRHHMDSITTSSQEQATGLGEVNAAVNAMDQMTQQNAAMVEQSTAASALLAGEAAKLKDRVSQFRLGVAPKSVSHWQEPVRRRA</sequence>
<dbReference type="Pfam" id="PF00015">
    <property type="entry name" value="MCPsignal"/>
    <property type="match status" value="1"/>
</dbReference>
<evidence type="ECO:0000256" key="3">
    <source>
        <dbReference type="PROSITE-ProRule" id="PRU00284"/>
    </source>
</evidence>
<evidence type="ECO:0000256" key="4">
    <source>
        <dbReference type="SAM" id="Coils"/>
    </source>
</evidence>
<keyword evidence="5" id="KW-1133">Transmembrane helix</keyword>
<feature type="transmembrane region" description="Helical" evidence="5">
    <location>
        <begin position="200"/>
        <end position="218"/>
    </location>
</feature>
<keyword evidence="1" id="KW-0145">Chemotaxis</keyword>
<gene>
    <name evidence="8" type="ORF">Q4481_01880</name>
</gene>
<evidence type="ECO:0000313" key="9">
    <source>
        <dbReference type="Proteomes" id="UP001174932"/>
    </source>
</evidence>
<name>A0ABT8YG92_9HYPH</name>
<evidence type="ECO:0000256" key="1">
    <source>
        <dbReference type="ARBA" id="ARBA00022500"/>
    </source>
</evidence>
<keyword evidence="3" id="KW-0807">Transducer</keyword>
<keyword evidence="5" id="KW-0472">Membrane</keyword>
<dbReference type="EMBL" id="JAUOZU010000001">
    <property type="protein sequence ID" value="MDO6962686.1"/>
    <property type="molecule type" value="Genomic_DNA"/>
</dbReference>
<dbReference type="PANTHER" id="PTHR43531:SF11">
    <property type="entry name" value="METHYL-ACCEPTING CHEMOTAXIS PROTEIN 3"/>
    <property type="match status" value="1"/>
</dbReference>
<dbReference type="CDD" id="cd06225">
    <property type="entry name" value="HAMP"/>
    <property type="match status" value="1"/>
</dbReference>
<evidence type="ECO:0000256" key="2">
    <source>
        <dbReference type="ARBA" id="ARBA00029447"/>
    </source>
</evidence>
<dbReference type="InterPro" id="IPR004089">
    <property type="entry name" value="MCPsignal_dom"/>
</dbReference>
<dbReference type="Gene3D" id="1.10.287.950">
    <property type="entry name" value="Methyl-accepting chemotaxis protein"/>
    <property type="match status" value="1"/>
</dbReference>
<dbReference type="SUPFAM" id="SSF58104">
    <property type="entry name" value="Methyl-accepting chemotaxis protein (MCP) signaling domain"/>
    <property type="match status" value="1"/>
</dbReference>
<dbReference type="PROSITE" id="PS50885">
    <property type="entry name" value="HAMP"/>
    <property type="match status" value="2"/>
</dbReference>
<dbReference type="Pfam" id="PF00672">
    <property type="entry name" value="HAMP"/>
    <property type="match status" value="1"/>
</dbReference>
<feature type="transmembrane region" description="Helical" evidence="5">
    <location>
        <begin position="12"/>
        <end position="32"/>
    </location>
</feature>
<evidence type="ECO:0000313" key="8">
    <source>
        <dbReference type="EMBL" id="MDO6962686.1"/>
    </source>
</evidence>
<evidence type="ECO:0000256" key="5">
    <source>
        <dbReference type="SAM" id="Phobius"/>
    </source>
</evidence>
<dbReference type="Gene3D" id="6.10.340.10">
    <property type="match status" value="1"/>
</dbReference>
<dbReference type="InterPro" id="IPR003660">
    <property type="entry name" value="HAMP_dom"/>
</dbReference>
<dbReference type="InterPro" id="IPR051310">
    <property type="entry name" value="MCP_chemotaxis"/>
</dbReference>
<organism evidence="8 9">
    <name type="scientific">Rhizobium alvei</name>
    <dbReference type="NCBI Taxonomy" id="1132659"/>
    <lineage>
        <taxon>Bacteria</taxon>
        <taxon>Pseudomonadati</taxon>
        <taxon>Pseudomonadota</taxon>
        <taxon>Alphaproteobacteria</taxon>
        <taxon>Hyphomicrobiales</taxon>
        <taxon>Rhizobiaceae</taxon>
        <taxon>Rhizobium/Agrobacterium group</taxon>
        <taxon>Rhizobium</taxon>
    </lineage>
</organism>
<keyword evidence="5" id="KW-0812">Transmembrane</keyword>
<comment type="caution">
    <text evidence="8">The sequence shown here is derived from an EMBL/GenBank/DDBJ whole genome shotgun (WGS) entry which is preliminary data.</text>
</comment>
<accession>A0ABT8YG92</accession>
<protein>
    <submittedName>
        <fullName evidence="8">Methyl-accepting chemotaxis protein</fullName>
    </submittedName>
</protein>
<feature type="coiled-coil region" evidence="4">
    <location>
        <begin position="270"/>
        <end position="302"/>
    </location>
</feature>
<reference evidence="8" key="1">
    <citation type="journal article" date="2015" name="Int. J. Syst. Evol. Microbiol.">
        <title>Rhizobium alvei sp. nov., isolated from a freshwater river.</title>
        <authorList>
            <person name="Sheu S.Y."/>
            <person name="Huang H.W."/>
            <person name="Young C.C."/>
            <person name="Chen W.M."/>
        </authorList>
    </citation>
    <scope>NUCLEOTIDE SEQUENCE</scope>
    <source>
        <strain evidence="8">TNR-22</strain>
    </source>
</reference>
<proteinExistence type="inferred from homology"/>
<feature type="domain" description="HAMP" evidence="7">
    <location>
        <begin position="220"/>
        <end position="273"/>
    </location>
</feature>
<dbReference type="CDD" id="cd11386">
    <property type="entry name" value="MCP_signal"/>
    <property type="match status" value="1"/>
</dbReference>
<keyword evidence="4" id="KW-0175">Coiled coil</keyword>
<dbReference type="SMART" id="SM00283">
    <property type="entry name" value="MA"/>
    <property type="match status" value="1"/>
</dbReference>
<dbReference type="Proteomes" id="UP001174932">
    <property type="component" value="Unassembled WGS sequence"/>
</dbReference>
<comment type="similarity">
    <text evidence="2">Belongs to the methyl-accepting chemotaxis (MCP) protein family.</text>
</comment>
<dbReference type="RefSeq" id="WP_304374569.1">
    <property type="nucleotide sequence ID" value="NZ_JAUOZU010000001.1"/>
</dbReference>
<reference evidence="8" key="2">
    <citation type="submission" date="2023-07" db="EMBL/GenBank/DDBJ databases">
        <authorList>
            <person name="Shen H."/>
        </authorList>
    </citation>
    <scope>NUCLEOTIDE SEQUENCE</scope>
    <source>
        <strain evidence="8">TNR-22</strain>
    </source>
</reference>
<keyword evidence="9" id="KW-1185">Reference proteome</keyword>
<feature type="domain" description="Methyl-accepting transducer" evidence="6">
    <location>
        <begin position="359"/>
        <end position="588"/>
    </location>
</feature>
<evidence type="ECO:0000259" key="7">
    <source>
        <dbReference type="PROSITE" id="PS50885"/>
    </source>
</evidence>
<evidence type="ECO:0000259" key="6">
    <source>
        <dbReference type="PROSITE" id="PS50111"/>
    </source>
</evidence>